<feature type="compositionally biased region" description="Basic and acidic residues" evidence="22">
    <location>
        <begin position="1908"/>
        <end position="1917"/>
    </location>
</feature>
<keyword evidence="21" id="KW-0472">Membrane</keyword>
<dbReference type="InterPro" id="IPR010987">
    <property type="entry name" value="Glutathione-S-Trfase_C-like"/>
</dbReference>
<dbReference type="EMBL" id="LHPG02000007">
    <property type="protein sequence ID" value="PRW56993.1"/>
    <property type="molecule type" value="Genomic_DNA"/>
</dbReference>
<reference evidence="25 26" key="1">
    <citation type="journal article" date="2018" name="Plant J.">
        <title>Genome sequences of Chlorella sorokiniana UTEX 1602 and Micractinium conductrix SAG 241.80: implications to maltose excretion by a green alga.</title>
        <authorList>
            <person name="Arriola M.B."/>
            <person name="Velmurugan N."/>
            <person name="Zhang Y."/>
            <person name="Plunkett M.H."/>
            <person name="Hondzo H."/>
            <person name="Barney B.M."/>
        </authorList>
    </citation>
    <scope>NUCLEOTIDE SEQUENCE [LARGE SCALE GENOMIC DNA]</scope>
    <source>
        <strain evidence="26">UTEX 1602</strain>
    </source>
</reference>
<dbReference type="InterPro" id="IPR023801">
    <property type="entry name" value="His_deacetylse_dom"/>
</dbReference>
<dbReference type="CDD" id="cd09993">
    <property type="entry name" value="HDAC_classIV"/>
    <property type="match status" value="1"/>
</dbReference>
<dbReference type="GO" id="GO:0043295">
    <property type="term" value="F:glutathione binding"/>
    <property type="evidence" value="ECO:0007669"/>
    <property type="project" value="TreeGrafter"/>
</dbReference>
<dbReference type="GO" id="GO:0004407">
    <property type="term" value="F:histone deacetylase activity"/>
    <property type="evidence" value="ECO:0007669"/>
    <property type="project" value="InterPro"/>
</dbReference>
<dbReference type="InterPro" id="IPR014042">
    <property type="entry name" value="Glutathione_synthase_a-hlx"/>
</dbReference>
<dbReference type="InterPro" id="IPR037138">
    <property type="entry name" value="His_deacetylse_dom_sf"/>
</dbReference>
<evidence type="ECO:0000256" key="16">
    <source>
        <dbReference type="ARBA" id="ARBA00022840"/>
    </source>
</evidence>
<dbReference type="Gene3D" id="3.30.1490.50">
    <property type="match status" value="1"/>
</dbReference>
<dbReference type="SUPFAM" id="SSF52768">
    <property type="entry name" value="Arginase/deacetylase"/>
    <property type="match status" value="1"/>
</dbReference>
<feature type="region of interest" description="Disordered" evidence="22">
    <location>
        <begin position="1987"/>
        <end position="2008"/>
    </location>
</feature>
<evidence type="ECO:0000256" key="5">
    <source>
        <dbReference type="ARBA" id="ARBA00008661"/>
    </source>
</evidence>
<dbReference type="SFLD" id="SFLDG00358">
    <property type="entry name" value="Main_(cytGST)"/>
    <property type="match status" value="1"/>
</dbReference>
<feature type="region of interest" description="Disordered" evidence="22">
    <location>
        <begin position="1905"/>
        <end position="1963"/>
    </location>
</feature>
<name>A0A2P6TSG0_CHLSO</name>
<dbReference type="InterPro" id="IPR004887">
    <property type="entry name" value="GSH_synth_subst-bd"/>
</dbReference>
<evidence type="ECO:0000256" key="7">
    <source>
        <dbReference type="ARBA" id="ARBA00012214"/>
    </source>
</evidence>
<comment type="pathway">
    <text evidence="3">Protein modification; protein glycosylation.</text>
</comment>
<comment type="similarity">
    <text evidence="5">Belongs to the glycosyltransferase 31 family.</text>
</comment>
<feature type="domain" description="GST N-terminal" evidence="23">
    <location>
        <begin position="6"/>
        <end position="92"/>
    </location>
</feature>
<dbReference type="Gene3D" id="3.40.50.1760">
    <property type="entry name" value="Glutathione synthase, substrate-binding domain superfamily, eukaryotic"/>
    <property type="match status" value="1"/>
</dbReference>
<feature type="compositionally biased region" description="Gly residues" evidence="22">
    <location>
        <begin position="1987"/>
        <end position="1999"/>
    </location>
</feature>
<dbReference type="UniPathway" id="UPA00378"/>
<evidence type="ECO:0000259" key="23">
    <source>
        <dbReference type="PROSITE" id="PS50404"/>
    </source>
</evidence>
<keyword evidence="12" id="KW-0812">Transmembrane</keyword>
<evidence type="ECO:0000256" key="10">
    <source>
        <dbReference type="ARBA" id="ARBA00022679"/>
    </source>
</evidence>
<dbReference type="SUPFAM" id="SSF52440">
    <property type="entry name" value="PreATP-grasp domain"/>
    <property type="match status" value="1"/>
</dbReference>
<dbReference type="InterPro" id="IPR029063">
    <property type="entry name" value="SAM-dependent_MTases_sf"/>
</dbReference>
<dbReference type="Gene3D" id="3.30.1490.80">
    <property type="match status" value="1"/>
</dbReference>
<evidence type="ECO:0000256" key="12">
    <source>
        <dbReference type="ARBA" id="ARBA00022692"/>
    </source>
</evidence>
<keyword evidence="8" id="KW-0436">Ligase</keyword>
<dbReference type="PANTHER" id="PTHR11130">
    <property type="entry name" value="GLUTATHIONE SYNTHETASE"/>
    <property type="match status" value="1"/>
</dbReference>
<comment type="caution">
    <text evidence="25">The sequence shown here is derived from an EMBL/GenBank/DDBJ whole genome shotgun (WGS) entry which is preliminary data.</text>
</comment>
<dbReference type="Gene3D" id="3.40.30.10">
    <property type="entry name" value="Glutaredoxin"/>
    <property type="match status" value="1"/>
</dbReference>
<dbReference type="Pfam" id="PF01762">
    <property type="entry name" value="Galactosyl_T"/>
    <property type="match status" value="1"/>
</dbReference>
<dbReference type="PRINTS" id="PR01270">
    <property type="entry name" value="HDASUPER"/>
</dbReference>
<keyword evidence="11" id="KW-0317">Glutathione biosynthesis</keyword>
<evidence type="ECO:0000256" key="11">
    <source>
        <dbReference type="ARBA" id="ARBA00022684"/>
    </source>
</evidence>
<keyword evidence="17" id="KW-0460">Magnesium</keyword>
<evidence type="ECO:0000256" key="13">
    <source>
        <dbReference type="ARBA" id="ARBA00022723"/>
    </source>
</evidence>
<dbReference type="InterPro" id="IPR044150">
    <property type="entry name" value="HDAC_classIV"/>
</dbReference>
<evidence type="ECO:0000256" key="20">
    <source>
        <dbReference type="ARBA" id="ARBA00023034"/>
    </source>
</evidence>
<dbReference type="InterPro" id="IPR004045">
    <property type="entry name" value="Glutathione_S-Trfase_N"/>
</dbReference>
<dbReference type="SUPFAM" id="SSF53335">
    <property type="entry name" value="S-adenosyl-L-methionine-dependent methyltransferases"/>
    <property type="match status" value="1"/>
</dbReference>
<keyword evidence="13" id="KW-0479">Metal-binding</keyword>
<dbReference type="SFLD" id="SFLDS00019">
    <property type="entry name" value="Glutathione_Transferase_(cytos"/>
    <property type="match status" value="1"/>
</dbReference>
<dbReference type="Gene3D" id="1.20.1050.10">
    <property type="match status" value="1"/>
</dbReference>
<feature type="domain" description="GST C-terminal" evidence="24">
    <location>
        <begin position="97"/>
        <end position="234"/>
    </location>
</feature>
<dbReference type="InterPro" id="IPR002659">
    <property type="entry name" value="Glyco_trans_31"/>
</dbReference>
<dbReference type="InterPro" id="IPR036282">
    <property type="entry name" value="Glutathione-S-Trfase_C_sf"/>
</dbReference>
<evidence type="ECO:0000256" key="3">
    <source>
        <dbReference type="ARBA" id="ARBA00004922"/>
    </source>
</evidence>
<comment type="subcellular location">
    <subcellularLocation>
        <location evidence="2">Golgi apparatus membrane</location>
        <topology evidence="2">Single-pass type II membrane protein</topology>
    </subcellularLocation>
</comment>
<dbReference type="Gene3D" id="1.10.1080.10">
    <property type="entry name" value="Glutathione Synthetase, Chain A, domain 3"/>
    <property type="match status" value="1"/>
</dbReference>
<feature type="compositionally biased region" description="Low complexity" evidence="22">
    <location>
        <begin position="1934"/>
        <end position="1963"/>
    </location>
</feature>
<keyword evidence="16" id="KW-0067">ATP-binding</keyword>
<evidence type="ECO:0000256" key="4">
    <source>
        <dbReference type="ARBA" id="ARBA00004965"/>
    </source>
</evidence>
<dbReference type="Pfam" id="PF03199">
    <property type="entry name" value="GSH_synthase"/>
    <property type="match status" value="1"/>
</dbReference>
<evidence type="ECO:0000256" key="9">
    <source>
        <dbReference type="ARBA" id="ARBA00022676"/>
    </source>
</evidence>
<dbReference type="GO" id="GO:0046872">
    <property type="term" value="F:metal ion binding"/>
    <property type="evidence" value="ECO:0007669"/>
    <property type="project" value="UniProtKB-KW"/>
</dbReference>
<evidence type="ECO:0000256" key="19">
    <source>
        <dbReference type="ARBA" id="ARBA00022989"/>
    </source>
</evidence>
<dbReference type="GO" id="GO:0004363">
    <property type="term" value="F:glutathione synthase activity"/>
    <property type="evidence" value="ECO:0007669"/>
    <property type="project" value="UniProtKB-EC"/>
</dbReference>
<dbReference type="SUPFAM" id="SSF47616">
    <property type="entry name" value="GST C-terminal domain-like"/>
    <property type="match status" value="1"/>
</dbReference>
<dbReference type="GO" id="GO:0016787">
    <property type="term" value="F:hydrolase activity"/>
    <property type="evidence" value="ECO:0007669"/>
    <property type="project" value="UniProtKB-KW"/>
</dbReference>
<comment type="pathway">
    <text evidence="4">Sulfur metabolism; glutathione biosynthesis; glutathione from L-cysteine and L-glutamate: step 2/2.</text>
</comment>
<dbReference type="Pfam" id="PF00850">
    <property type="entry name" value="Hist_deacetyl"/>
    <property type="match status" value="1"/>
</dbReference>
<dbReference type="GO" id="GO:0000139">
    <property type="term" value="C:Golgi membrane"/>
    <property type="evidence" value="ECO:0007669"/>
    <property type="project" value="UniProtKB-SubCell"/>
</dbReference>
<keyword evidence="18" id="KW-0735">Signal-anchor</keyword>
<feature type="compositionally biased region" description="Low complexity" evidence="22">
    <location>
        <begin position="776"/>
        <end position="791"/>
    </location>
</feature>
<keyword evidence="9" id="KW-0328">Glycosyltransferase</keyword>
<dbReference type="Gene3D" id="3.30.470.20">
    <property type="entry name" value="ATP-grasp fold, B domain"/>
    <property type="match status" value="1"/>
</dbReference>
<dbReference type="GO" id="GO:0005524">
    <property type="term" value="F:ATP binding"/>
    <property type="evidence" value="ECO:0007669"/>
    <property type="project" value="UniProtKB-KW"/>
</dbReference>
<dbReference type="UniPathway" id="UPA00142">
    <property type="reaction ID" value="UER00210"/>
</dbReference>
<evidence type="ECO:0000259" key="24">
    <source>
        <dbReference type="PROSITE" id="PS50405"/>
    </source>
</evidence>
<keyword evidence="10" id="KW-0808">Transferase</keyword>
<comment type="similarity">
    <text evidence="6">Belongs to the eukaryotic GSH synthase family.</text>
</comment>
<organism evidence="25 26">
    <name type="scientific">Chlorella sorokiniana</name>
    <name type="common">Freshwater green alga</name>
    <dbReference type="NCBI Taxonomy" id="3076"/>
    <lineage>
        <taxon>Eukaryota</taxon>
        <taxon>Viridiplantae</taxon>
        <taxon>Chlorophyta</taxon>
        <taxon>core chlorophytes</taxon>
        <taxon>Trebouxiophyceae</taxon>
        <taxon>Chlorellales</taxon>
        <taxon>Chlorellaceae</taxon>
        <taxon>Chlorella clade</taxon>
        <taxon>Chlorella</taxon>
    </lineage>
</organism>
<dbReference type="GO" id="GO:0016758">
    <property type="term" value="F:hexosyltransferase activity"/>
    <property type="evidence" value="ECO:0007669"/>
    <property type="project" value="InterPro"/>
</dbReference>
<dbReference type="InterPro" id="IPR037013">
    <property type="entry name" value="GSH-S_sub-bd_sf"/>
</dbReference>
<evidence type="ECO:0000256" key="22">
    <source>
        <dbReference type="SAM" id="MobiDB-lite"/>
    </source>
</evidence>
<evidence type="ECO:0000313" key="26">
    <source>
        <dbReference type="Proteomes" id="UP000239899"/>
    </source>
</evidence>
<dbReference type="InterPro" id="IPR014709">
    <property type="entry name" value="Glutathione_synthase_C_euk"/>
</dbReference>
<dbReference type="EC" id="6.3.2.3" evidence="7"/>
<dbReference type="InterPro" id="IPR036249">
    <property type="entry name" value="Thioredoxin-like_sf"/>
</dbReference>
<dbReference type="InterPro" id="IPR014049">
    <property type="entry name" value="Glutathione_synthase_N_euk"/>
</dbReference>
<dbReference type="Pfam" id="PF13417">
    <property type="entry name" value="GST_N_3"/>
    <property type="match status" value="1"/>
</dbReference>
<gene>
    <name evidence="25" type="ORF">C2E21_4204</name>
</gene>
<dbReference type="STRING" id="3076.A0A2P6TSG0"/>
<dbReference type="PROSITE" id="PS50404">
    <property type="entry name" value="GST_NTER"/>
    <property type="match status" value="1"/>
</dbReference>
<dbReference type="Gene3D" id="3.90.550.50">
    <property type="match status" value="1"/>
</dbReference>
<dbReference type="PANTHER" id="PTHR11130:SF0">
    <property type="entry name" value="GLUTATHIONE SYNTHETASE"/>
    <property type="match status" value="1"/>
</dbReference>
<proteinExistence type="inferred from homology"/>
<dbReference type="SUPFAM" id="SSF56059">
    <property type="entry name" value="Glutathione synthetase ATP-binding domain-like"/>
    <property type="match status" value="1"/>
</dbReference>
<dbReference type="NCBIfam" id="TIGR01986">
    <property type="entry name" value="glut_syn_euk"/>
    <property type="match status" value="1"/>
</dbReference>
<evidence type="ECO:0000313" key="25">
    <source>
        <dbReference type="EMBL" id="PRW56993.1"/>
    </source>
</evidence>
<dbReference type="OrthoDB" id="2139606at2759"/>
<dbReference type="InterPro" id="IPR023696">
    <property type="entry name" value="Ureohydrolase_dom_sf"/>
</dbReference>
<evidence type="ECO:0000256" key="8">
    <source>
        <dbReference type="ARBA" id="ARBA00022598"/>
    </source>
</evidence>
<dbReference type="PROSITE" id="PS51354">
    <property type="entry name" value="GLUTAREDOXIN_2"/>
    <property type="match status" value="1"/>
</dbReference>
<sequence length="2008" mass="215818">MAAAATKRVHFDSTTCPYAQRSWVALIEKGLDFEIRKVDLANKDAEFVATYQSINPDESAPAKVPILLDGDVRLVESGVIVDYLNKRYPEPPLEPVDAAAAAKARLFIELFNSHFTNNMFGLYRTETKEQVEEARAKLALGIKVLDATLRLHGSEEGGSYFLGAFYSVAEVYTTGFVQRGLATLKEYRGVDLAALIKEAGADRFERWMQAALARPSAQQTKPSDEVLVEGLRKFQGLAAAHHMAAAAAVAADPAALQELVEDAVVWASQHGLLVGLGIEDPACAAVHAPLALLPVPYPRQTFEQAKQAALAFNTMIDAVAADEAYLQEVLAAAAQEDEFTARLLRVFRETADVRHAQQAAGQERVLAVLRSDYMLHAPTNSLLQVELNTIASSFGCLSTLVARMHRYLLGRLGASPAELAALPEHNAMDAIVDAMGAAAADYGAPGGVLVMVVQPGERNAYDQQWLQTRLWERHGVRTLRRTLAQIAAEGQLSSNGRLTIGGRPVAIVYFRAGYTPTDYPSETEWVARVLVERCDAYKCPTVAYQLAGAKKIQQDLARPGVVERYAASPADAQLLRRFFAGQWGLEDLADADTAAVVAHAIAHPDQYVLKPQREGGGNNFYGEALAQRLRQGGAGLAAYILMQRIQPPAQRAVMVRRGQAVEADTLSELGVKKSKGAGFGSTTFDWGLSKRPISSRGFIDSQQARHPQQQQRQQQQCRLGLAAMASLAAARTRRAGGLFSPLGLAIVVVLVLLLVFTSGLLSPTAASGGSSGGSSGTDRSSSGSGSSASSIPSYADVPDIGLSVNLPTWALCPKAPCQYSAMTDGAANSSVPYNSQFGEDVWLVKNLFYNKVNGFYMEMGAMNGVDLSNTRWLYQAAGWKGMLIEACPGMAGDLMRNRKDAIAVHAAACGEFRTVHWHSAGNVGGIWELMAEGFKQEFHRDVKPETLPEVPCVPFQFLLDKFGIGSVDFWSLDVEGAELEVLKTVDFGRFQAKVIMIELDGHNKDKDAAVIKMLLAAGYEVLKKTEQMSAEMRHFNTLFVHKTVWPHLAHAPDLTQPEIEPDPLNVPPQRRGAASSQRMKAACRGPGVAQAASRRPQRPRTLAAVAALMGTTSSSSAEAAASPAGPTAAVTEQAARPSAFAACARPDVAAAIRTAYDDLGGWPGDQLPVVYSPAYNIGFWGLERLHPFDSKKFQHVLALMEGSGVLAAGQLVEAREATHDVLREVHTERYLSKLNSSSFKVAMVTELAPLAFLPTFLLRRKVLQPMATMAGGSMLAAALAMQHGWAINLGGGFHHAAPDNGGGWCPYNDIYLATRRLRAASGGLVQRVMVIDGDVHQGNGIARCKQQYKDQDLFILDIYNGSAYPWDKEAKPAIDVVRELLRGAGDAEYLEALSGALTEAFERFSPDLVIYNAGTDILAGDPLGRLQVSQEAVVRRDEMVWQAALDNRVPIVQLLSGGYTRESTPCIAACITSLFSKFGLGGTGSHLLNMRKGQPPAQGPWRRGALGRAAWTALTPFLLAALLGSLFFRASSSRRELQQRQRSVLESHGDYAGSLGQGGSGAALAAAGTAGSSSDGALAAGGGGGGGGAAPATGELPKLFLFIGILSGRGYRHRRLAVREAWANKAQIPGQVVAKFILSEDERTPQVEQELEEFGDIVFVREKTNYKSILFKTFYVMEYAVTHYDVAYVLKTDDDAFINVAPMVEQLKLLCQNPGCQNERLYMGTMARHSEVMLQPGHKWNNAAFYNHTGLKQYPNYMMGGGYVIGGEVARVLVDIHARMRLKFTPIEDATLGFWLMPMELRHIDHARFFTWAAPCCFKAPKRVPGERFVLRFQLTDEFEEDICSTDPWLVLHKIDSPTKMRFVGSRVANCSLTPPEPWVVPESIEEFVSPEVKQQWAERNAAYWAERGGRPPSADRSKRKAQKGKEGEEEAEGSSAGASGSSSDGSAAAGGTAAAGAATAGAAAAGGAVADRVAAVDAMAAAAAGAAGGGAAGGGAAGSGAATLQQQ</sequence>
<keyword evidence="14" id="KW-0547">Nucleotide-binding</keyword>
<evidence type="ECO:0000256" key="18">
    <source>
        <dbReference type="ARBA" id="ARBA00022968"/>
    </source>
</evidence>
<comment type="cofactor">
    <cofactor evidence="1">
        <name>Mg(2+)</name>
        <dbReference type="ChEBI" id="CHEBI:18420"/>
    </cofactor>
</comment>
<evidence type="ECO:0000256" key="14">
    <source>
        <dbReference type="ARBA" id="ARBA00022741"/>
    </source>
</evidence>
<dbReference type="InterPro" id="IPR040079">
    <property type="entry name" value="Glutathione_S-Trfase"/>
</dbReference>
<dbReference type="PROSITE" id="PS50405">
    <property type="entry name" value="GST_CTER"/>
    <property type="match status" value="1"/>
</dbReference>
<keyword evidence="26" id="KW-1185">Reference proteome</keyword>
<feature type="region of interest" description="Disordered" evidence="22">
    <location>
        <begin position="764"/>
        <end position="791"/>
    </location>
</feature>
<dbReference type="Proteomes" id="UP000239899">
    <property type="component" value="Unassembled WGS sequence"/>
</dbReference>
<dbReference type="Gene3D" id="3.40.50.150">
    <property type="entry name" value="Vaccinia Virus protein VP39"/>
    <property type="match status" value="1"/>
</dbReference>
<dbReference type="SUPFAM" id="SSF52833">
    <property type="entry name" value="Thioredoxin-like"/>
    <property type="match status" value="1"/>
</dbReference>
<evidence type="ECO:0000256" key="15">
    <source>
        <dbReference type="ARBA" id="ARBA00022801"/>
    </source>
</evidence>
<evidence type="ECO:0000256" key="2">
    <source>
        <dbReference type="ARBA" id="ARBA00004323"/>
    </source>
</evidence>
<dbReference type="Pfam" id="PF05050">
    <property type="entry name" value="Methyltransf_21"/>
    <property type="match status" value="1"/>
</dbReference>
<feature type="region of interest" description="Disordered" evidence="22">
    <location>
        <begin position="1053"/>
        <end position="1078"/>
    </location>
</feature>
<dbReference type="GO" id="GO:0005829">
    <property type="term" value="C:cytosol"/>
    <property type="evidence" value="ECO:0007669"/>
    <property type="project" value="TreeGrafter"/>
</dbReference>
<dbReference type="InterPro" id="IPR000286">
    <property type="entry name" value="HDACs"/>
</dbReference>
<dbReference type="Gene3D" id="3.40.800.20">
    <property type="entry name" value="Histone deacetylase domain"/>
    <property type="match status" value="1"/>
</dbReference>
<evidence type="ECO:0000256" key="21">
    <source>
        <dbReference type="ARBA" id="ARBA00023136"/>
    </source>
</evidence>
<keyword evidence="19" id="KW-1133">Transmembrane helix</keyword>
<dbReference type="CDD" id="cd00570">
    <property type="entry name" value="GST_N_family"/>
    <property type="match status" value="1"/>
</dbReference>
<evidence type="ECO:0000256" key="1">
    <source>
        <dbReference type="ARBA" id="ARBA00001946"/>
    </source>
</evidence>
<dbReference type="InterPro" id="IPR016185">
    <property type="entry name" value="PreATP-grasp_dom_sf"/>
</dbReference>
<dbReference type="InterPro" id="IPR006342">
    <property type="entry name" value="FkbM_mtfrase"/>
</dbReference>
<dbReference type="Pfam" id="PF03917">
    <property type="entry name" value="GSH_synth_ATP"/>
    <property type="match status" value="1"/>
</dbReference>
<protein>
    <recommendedName>
        <fullName evidence="7">glutathione synthase</fullName>
        <ecNumber evidence="7">6.3.2.3</ecNumber>
    </recommendedName>
</protein>
<evidence type="ECO:0000256" key="6">
    <source>
        <dbReference type="ARBA" id="ARBA00010385"/>
    </source>
</evidence>
<accession>A0A2P6TSG0</accession>
<dbReference type="InterPro" id="IPR005615">
    <property type="entry name" value="Glutathione_synthase"/>
</dbReference>
<keyword evidence="15" id="KW-0378">Hydrolase</keyword>
<evidence type="ECO:0000256" key="17">
    <source>
        <dbReference type="ARBA" id="ARBA00022842"/>
    </source>
</evidence>
<keyword evidence="20" id="KW-0333">Golgi apparatus</keyword>